<evidence type="ECO:0000313" key="7">
    <source>
        <dbReference type="EMBL" id="GED11897.1"/>
    </source>
</evidence>
<proteinExistence type="inferred from homology"/>
<comment type="caution">
    <text evidence="7">The sequence shown here is derived from an EMBL/GenBank/DDBJ whole genome shotgun (WGS) entry which is preliminary data.</text>
</comment>
<feature type="domain" description="Epoxide hydrolase N-terminal" evidence="6">
    <location>
        <begin position="4"/>
        <end position="108"/>
    </location>
</feature>
<dbReference type="Proteomes" id="UP000316659">
    <property type="component" value="Unassembled WGS sequence"/>
</dbReference>
<feature type="region of interest" description="Disordered" evidence="5">
    <location>
        <begin position="314"/>
        <end position="341"/>
    </location>
</feature>
<reference evidence="7 8" key="1">
    <citation type="submission" date="2019-06" db="EMBL/GenBank/DDBJ databases">
        <title>Whole genome shotgun sequence of Cellulosimicrobium cellulans NBRC 15516.</title>
        <authorList>
            <person name="Hosoyama A."/>
            <person name="Uohara A."/>
            <person name="Ohji S."/>
            <person name="Ichikawa N."/>
        </authorList>
    </citation>
    <scope>NUCLEOTIDE SEQUENCE [LARGE SCALE GENOMIC DNA]</scope>
    <source>
        <strain evidence="7 8">NBRC 15516</strain>
    </source>
</reference>
<dbReference type="PRINTS" id="PR00412">
    <property type="entry name" value="EPOXHYDRLASE"/>
</dbReference>
<evidence type="ECO:0000256" key="3">
    <source>
        <dbReference type="ARBA" id="ARBA00022801"/>
    </source>
</evidence>
<dbReference type="PANTHER" id="PTHR21661:SF35">
    <property type="entry name" value="EPOXIDE HYDROLASE"/>
    <property type="match status" value="1"/>
</dbReference>
<dbReference type="SUPFAM" id="SSF53474">
    <property type="entry name" value="alpha/beta-Hydrolases"/>
    <property type="match status" value="2"/>
</dbReference>
<dbReference type="Pfam" id="PF06441">
    <property type="entry name" value="EHN"/>
    <property type="match status" value="1"/>
</dbReference>
<dbReference type="InterPro" id="IPR016292">
    <property type="entry name" value="Epoxide_hydrolase"/>
</dbReference>
<sequence length="411" mass="45151">MEFRAFTIDVPQAELDDLHERLARTRWPAELQERGWERGTELSTMRRLAAHWVDGYDWRTQEARLNRFHHVVATVDGRDLHAIHERAVRRDAPAILLLHGWADSFYRFAHVVDRLTGRDPAVGPDEAVFDVVVPSLPGFDFSEQPEAGTVSGAQSAEVVASLMEGLGYDRYLVHGGDWGGVVAQEVARAHPDRVVGLHLTDVPFPNLFLVDRGTASEGERAMFAAVDAWGETHGGYVGIQSSRPLTLSYGLSDSPVGLAAWLVDHYGYLSDTLPSDDDLLTNVMLYWLGNSIRSSMRLYNEGLDGDWGSAAGGDAAWSDGEGADDGWSGGEGADDGWSGGEGGDDGWSLRIDVPTALAVFPRDISQPPREYAERFFDVRRFTTMPRGGHFAALEEPQLVVDDLRAFASELG</sequence>
<dbReference type="InterPro" id="IPR029058">
    <property type="entry name" value="AB_hydrolase_fold"/>
</dbReference>
<feature type="active site" description="Proton acceptor" evidence="4">
    <location>
        <position position="389"/>
    </location>
</feature>
<dbReference type="Gene3D" id="3.40.50.1820">
    <property type="entry name" value="alpha/beta hydrolase"/>
    <property type="match status" value="1"/>
</dbReference>
<dbReference type="GO" id="GO:0004301">
    <property type="term" value="F:epoxide hydrolase activity"/>
    <property type="evidence" value="ECO:0007669"/>
    <property type="project" value="TreeGrafter"/>
</dbReference>
<dbReference type="AlphaFoldDB" id="A0A4Y4E4J1"/>
<feature type="compositionally biased region" description="Gly residues" evidence="5">
    <location>
        <begin position="327"/>
        <end position="341"/>
    </location>
</feature>
<accession>A0A4Y4E4J1</accession>
<dbReference type="EMBL" id="BJNZ01000042">
    <property type="protein sequence ID" value="GED11897.1"/>
    <property type="molecule type" value="Genomic_DNA"/>
</dbReference>
<dbReference type="PANTHER" id="PTHR21661">
    <property type="entry name" value="EPOXIDE HYDROLASE 1-RELATED"/>
    <property type="match status" value="1"/>
</dbReference>
<evidence type="ECO:0000313" key="8">
    <source>
        <dbReference type="Proteomes" id="UP000316659"/>
    </source>
</evidence>
<dbReference type="GO" id="GO:0097176">
    <property type="term" value="P:epoxide metabolic process"/>
    <property type="evidence" value="ECO:0007669"/>
    <property type="project" value="TreeGrafter"/>
</dbReference>
<evidence type="ECO:0000256" key="5">
    <source>
        <dbReference type="SAM" id="MobiDB-lite"/>
    </source>
</evidence>
<gene>
    <name evidence="7" type="ORF">CCE02nite_38960</name>
</gene>
<dbReference type="PIRSF" id="PIRSF001112">
    <property type="entry name" value="Epoxide_hydrolase"/>
    <property type="match status" value="1"/>
</dbReference>
<evidence type="ECO:0000256" key="4">
    <source>
        <dbReference type="PIRSR" id="PIRSR001112-1"/>
    </source>
</evidence>
<organism evidence="7 8">
    <name type="scientific">Cellulosimicrobium cellulans</name>
    <name type="common">Arthrobacter luteus</name>
    <dbReference type="NCBI Taxonomy" id="1710"/>
    <lineage>
        <taxon>Bacteria</taxon>
        <taxon>Bacillati</taxon>
        <taxon>Actinomycetota</taxon>
        <taxon>Actinomycetes</taxon>
        <taxon>Micrococcales</taxon>
        <taxon>Promicromonosporaceae</taxon>
        <taxon>Cellulosimicrobium</taxon>
    </lineage>
</organism>
<dbReference type="RefSeq" id="WP_141391280.1">
    <property type="nucleotide sequence ID" value="NZ_BJNZ01000042.1"/>
</dbReference>
<keyword evidence="3" id="KW-0378">Hydrolase</keyword>
<dbReference type="InterPro" id="IPR000639">
    <property type="entry name" value="Epox_hydrolase-like"/>
</dbReference>
<evidence type="ECO:0000256" key="1">
    <source>
        <dbReference type="ARBA" id="ARBA00010088"/>
    </source>
</evidence>
<dbReference type="InterPro" id="IPR010497">
    <property type="entry name" value="Epoxide_hydro_N"/>
</dbReference>
<feature type="active site" description="Nucleophile" evidence="4">
    <location>
        <position position="177"/>
    </location>
</feature>
<feature type="active site" description="Proton donor" evidence="4">
    <location>
        <position position="299"/>
    </location>
</feature>
<evidence type="ECO:0000259" key="6">
    <source>
        <dbReference type="Pfam" id="PF06441"/>
    </source>
</evidence>
<name>A0A4Y4E4J1_CELCE</name>
<evidence type="ECO:0000256" key="2">
    <source>
        <dbReference type="ARBA" id="ARBA00022797"/>
    </source>
</evidence>
<keyword evidence="2" id="KW-0058">Aromatic hydrocarbons catabolism</keyword>
<comment type="similarity">
    <text evidence="1">Belongs to the peptidase S33 family.</text>
</comment>
<protein>
    <submittedName>
        <fullName evidence="7">Multidrug MFS transporter</fullName>
    </submittedName>
</protein>